<evidence type="ECO:0000256" key="12">
    <source>
        <dbReference type="ARBA" id="ARBA00033342"/>
    </source>
</evidence>
<dbReference type="HAMAP" id="MF_01810">
    <property type="entry name" value="YidC_type1"/>
    <property type="match status" value="1"/>
</dbReference>
<evidence type="ECO:0000256" key="3">
    <source>
        <dbReference type="ARBA" id="ARBA00015325"/>
    </source>
</evidence>
<evidence type="ECO:0000256" key="13">
    <source>
        <dbReference type="HAMAP-Rule" id="MF_01810"/>
    </source>
</evidence>
<evidence type="ECO:0000256" key="7">
    <source>
        <dbReference type="ARBA" id="ARBA00022927"/>
    </source>
</evidence>
<dbReference type="InterPro" id="IPR047196">
    <property type="entry name" value="YidC_ALB_C"/>
</dbReference>
<dbReference type="NCBIfam" id="TIGR03593">
    <property type="entry name" value="yidC_nterm"/>
    <property type="match status" value="1"/>
</dbReference>
<evidence type="ECO:0000256" key="14">
    <source>
        <dbReference type="SAM" id="MobiDB-lite"/>
    </source>
</evidence>
<dbReference type="OrthoDB" id="9780552at2"/>
<feature type="transmembrane region" description="Helical" evidence="13">
    <location>
        <begin position="510"/>
        <end position="534"/>
    </location>
</feature>
<feature type="region of interest" description="Disordered" evidence="14">
    <location>
        <begin position="40"/>
        <end position="79"/>
    </location>
</feature>
<dbReference type="NCBIfam" id="NF002352">
    <property type="entry name" value="PRK01318.1-3"/>
    <property type="match status" value="1"/>
</dbReference>
<comment type="function">
    <text evidence="13">Required for the insertion and/or proper folding and/or complex formation of integral membrane proteins into the membrane. Involved in integration of membrane proteins that insert both dependently and independently of the Sec translocase complex, as well as at least some lipoproteins. Aids folding of multispanning membrane proteins.</text>
</comment>
<dbReference type="NCBIfam" id="TIGR03592">
    <property type="entry name" value="yidC_oxa1_cterm"/>
    <property type="match status" value="1"/>
</dbReference>
<evidence type="ECO:0000256" key="10">
    <source>
        <dbReference type="ARBA" id="ARBA00023186"/>
    </source>
</evidence>
<evidence type="ECO:0000256" key="5">
    <source>
        <dbReference type="ARBA" id="ARBA00022475"/>
    </source>
</evidence>
<keyword evidence="9 13" id="KW-0472">Membrane</keyword>
<evidence type="ECO:0000259" key="16">
    <source>
        <dbReference type="Pfam" id="PF14849"/>
    </source>
</evidence>
<dbReference type="Gene3D" id="2.70.98.90">
    <property type="match status" value="1"/>
</dbReference>
<evidence type="ECO:0000256" key="11">
    <source>
        <dbReference type="ARBA" id="ARBA00033245"/>
    </source>
</evidence>
<comment type="subunit">
    <text evidence="13">Interacts with the Sec translocase complex via SecD. Specifically interacts with transmembrane segments of nascent integral membrane proteins during membrane integration.</text>
</comment>
<organism evidence="17 18">
    <name type="scientific">Glaciimonas soli</name>
    <dbReference type="NCBI Taxonomy" id="2590999"/>
    <lineage>
        <taxon>Bacteria</taxon>
        <taxon>Pseudomonadati</taxon>
        <taxon>Pseudomonadota</taxon>
        <taxon>Betaproteobacteria</taxon>
        <taxon>Burkholderiales</taxon>
        <taxon>Oxalobacteraceae</taxon>
        <taxon>Glaciimonas</taxon>
    </lineage>
</organism>
<keyword evidence="5 13" id="KW-1003">Cell membrane</keyword>
<reference evidence="17 18" key="1">
    <citation type="submission" date="2019-10" db="EMBL/GenBank/DDBJ databases">
        <title>Glaciimonas soli sp. nov., a psychrophilic bacterium isolated from the forest soil of a high elevation mountain in Taiwan.</title>
        <authorList>
            <person name="Wang L.-T."/>
            <person name="Shieh W.Y."/>
        </authorList>
    </citation>
    <scope>NUCLEOTIDE SEQUENCE [LARGE SCALE GENOMIC DNA]</scope>
    <source>
        <strain evidence="17 18">GS1</strain>
    </source>
</reference>
<keyword evidence="7 13" id="KW-0653">Protein transport</keyword>
<evidence type="ECO:0000313" key="18">
    <source>
        <dbReference type="Proteomes" id="UP000451565"/>
    </source>
</evidence>
<feature type="domain" description="Membrane insertase YidC N-terminal" evidence="16">
    <location>
        <begin position="89"/>
        <end position="360"/>
    </location>
</feature>
<dbReference type="InterPro" id="IPR028055">
    <property type="entry name" value="YidC/Oxa/ALB_C"/>
</dbReference>
<comment type="caution">
    <text evidence="17">The sequence shown here is derived from an EMBL/GenBank/DDBJ whole genome shotgun (WGS) entry which is preliminary data.</text>
</comment>
<dbReference type="GO" id="GO:0015031">
    <property type="term" value="P:protein transport"/>
    <property type="evidence" value="ECO:0007669"/>
    <property type="project" value="UniProtKB-KW"/>
</dbReference>
<evidence type="ECO:0000256" key="2">
    <source>
        <dbReference type="ARBA" id="ARBA00010527"/>
    </source>
</evidence>
<dbReference type="Proteomes" id="UP000451565">
    <property type="component" value="Unassembled WGS sequence"/>
</dbReference>
<keyword evidence="6 13" id="KW-0812">Transmembrane</keyword>
<dbReference type="InterPro" id="IPR001708">
    <property type="entry name" value="YidC/ALB3/OXA1/COX18"/>
</dbReference>
<dbReference type="Pfam" id="PF14849">
    <property type="entry name" value="YidC_periplas"/>
    <property type="match status" value="1"/>
</dbReference>
<feature type="transmembrane region" description="Helical" evidence="13">
    <location>
        <begin position="434"/>
        <end position="457"/>
    </location>
</feature>
<dbReference type="PANTHER" id="PTHR12428:SF65">
    <property type="entry name" value="CYTOCHROME C OXIDASE ASSEMBLY PROTEIN COX18, MITOCHONDRIAL"/>
    <property type="match status" value="1"/>
</dbReference>
<dbReference type="RefSeq" id="WP_153234676.1">
    <property type="nucleotide sequence ID" value="NZ_WINI01000004.1"/>
</dbReference>
<dbReference type="AlphaFoldDB" id="A0A843YUV1"/>
<dbReference type="GO" id="GO:0005886">
    <property type="term" value="C:plasma membrane"/>
    <property type="evidence" value="ECO:0007669"/>
    <property type="project" value="UniProtKB-SubCell"/>
</dbReference>
<dbReference type="PANTHER" id="PTHR12428">
    <property type="entry name" value="OXA1"/>
    <property type="match status" value="1"/>
</dbReference>
<evidence type="ECO:0000313" key="17">
    <source>
        <dbReference type="EMBL" id="MQR01081.1"/>
    </source>
</evidence>
<dbReference type="GO" id="GO:0032977">
    <property type="term" value="F:membrane insertase activity"/>
    <property type="evidence" value="ECO:0007669"/>
    <property type="project" value="InterPro"/>
</dbReference>
<keyword evidence="10 13" id="KW-0143">Chaperone</keyword>
<evidence type="ECO:0000256" key="4">
    <source>
        <dbReference type="ARBA" id="ARBA00022448"/>
    </source>
</evidence>
<evidence type="ECO:0000259" key="15">
    <source>
        <dbReference type="Pfam" id="PF02096"/>
    </source>
</evidence>
<dbReference type="InterPro" id="IPR038221">
    <property type="entry name" value="YidC_periplasmic_sf"/>
</dbReference>
<dbReference type="PRINTS" id="PR00701">
    <property type="entry name" value="60KDINNERMP"/>
</dbReference>
<dbReference type="InterPro" id="IPR019998">
    <property type="entry name" value="Membr_insert_YidC"/>
</dbReference>
<keyword evidence="4 13" id="KW-0813">Transport</keyword>
<dbReference type="CDD" id="cd19961">
    <property type="entry name" value="EcYidC-like_peri"/>
    <property type="match status" value="1"/>
</dbReference>
<gene>
    <name evidence="13 17" type="primary">yidC</name>
    <name evidence="17" type="ORF">GEV47_10345</name>
</gene>
<sequence>MDIKRTVLWVIFSLSLLFLWDNWQRSNGHPSMFFPNPAATAPAAGASPASTPAAANAAASTDVPQSASAQAAPASAVPDTAPAAKGELITITTDLVKAQIDTMGGELVHLELLKQRDTVDPTKNLVLFDSSAKRVYLAETGLIGGPFPNHKSPFVALPGARSLDNGNQVQLVLESTEGGVKLTKTFTFKRDDYVIDVKHTVTNDTGAPISPSLYLQLVRDGNAPEGEQRFSHTFTGAAVYTDEQKYQNFTFDKIENGKADYDKSAKDGWIAIVQHYFVSAFIPQNNAQREIFAKKVSNNLYAIGNVLPLGTIAPGASVTMDARLFSGPQETVLLENAAPGLTLVKDYGWLKVIAEPIFWLMTQIHHVLGNWGWTIIALTILIKLAFFPLSAASYRSMAKMKKVTPKMTAIRERYKDKPQEMNKEMMQLYKTEKINPLGGCLPIVIQMPIFFALYHVFQASVELRNAPWLGWIHDLAAPDPFYILPVVMAVAMFAQTKLNPPPPDPMQAKVMMFMPLIFSVMFFFFPAGLVLYWVTNTLMSIAQQWVITRKIVDAK</sequence>
<evidence type="ECO:0000256" key="9">
    <source>
        <dbReference type="ARBA" id="ARBA00023136"/>
    </source>
</evidence>
<feature type="domain" description="Membrane insertase YidC/Oxa/ALB C-terminal" evidence="15">
    <location>
        <begin position="371"/>
        <end position="549"/>
    </location>
</feature>
<name>A0A843YUV1_9BURK</name>
<accession>A0A843YUV1</accession>
<protein>
    <recommendedName>
        <fullName evidence="3 13">Membrane protein insertase YidC</fullName>
    </recommendedName>
    <alternativeName>
        <fullName evidence="12 13">Foldase YidC</fullName>
    </alternativeName>
    <alternativeName>
        <fullName evidence="11 13">Membrane integrase YidC</fullName>
    </alternativeName>
    <alternativeName>
        <fullName evidence="13">Membrane protein YidC</fullName>
    </alternativeName>
</protein>
<proteinExistence type="inferred from homology"/>
<comment type="caution">
    <text evidence="13">Lacks conserved residue(s) required for the propagation of feature annotation.</text>
</comment>
<dbReference type="NCBIfam" id="NF002353">
    <property type="entry name" value="PRK01318.1-4"/>
    <property type="match status" value="1"/>
</dbReference>
<evidence type="ECO:0000256" key="1">
    <source>
        <dbReference type="ARBA" id="ARBA00004429"/>
    </source>
</evidence>
<evidence type="ECO:0000256" key="6">
    <source>
        <dbReference type="ARBA" id="ARBA00022692"/>
    </source>
</evidence>
<feature type="transmembrane region" description="Helical" evidence="13">
    <location>
        <begin position="371"/>
        <end position="392"/>
    </location>
</feature>
<dbReference type="EMBL" id="WINI01000004">
    <property type="protein sequence ID" value="MQR01081.1"/>
    <property type="molecule type" value="Genomic_DNA"/>
</dbReference>
<dbReference type="InterPro" id="IPR028053">
    <property type="entry name" value="Membr_insert_YidC_N"/>
</dbReference>
<dbReference type="GO" id="GO:0051205">
    <property type="term" value="P:protein insertion into membrane"/>
    <property type="evidence" value="ECO:0007669"/>
    <property type="project" value="TreeGrafter"/>
</dbReference>
<comment type="similarity">
    <text evidence="2 13">Belongs to the OXA1/ALB3/YidC family. Type 1 subfamily.</text>
</comment>
<comment type="subcellular location">
    <subcellularLocation>
        <location evidence="1">Cell inner membrane</location>
        <topology evidence="1">Multi-pass membrane protein</topology>
    </subcellularLocation>
    <subcellularLocation>
        <location evidence="13">Cell membrane</location>
        <topology evidence="13">Multi-pass membrane protein</topology>
    </subcellularLocation>
</comment>
<dbReference type="Pfam" id="PF02096">
    <property type="entry name" value="60KD_IMP"/>
    <property type="match status" value="1"/>
</dbReference>
<evidence type="ECO:0000256" key="8">
    <source>
        <dbReference type="ARBA" id="ARBA00022989"/>
    </source>
</evidence>
<keyword evidence="8 13" id="KW-1133">Transmembrane helix</keyword>
<keyword evidence="18" id="KW-1185">Reference proteome</keyword>
<dbReference type="PRINTS" id="PR01900">
    <property type="entry name" value="YIDCPROTEIN"/>
</dbReference>
<dbReference type="CDD" id="cd20070">
    <property type="entry name" value="5TM_YidC_Alb3"/>
    <property type="match status" value="1"/>
</dbReference>